<dbReference type="EMBL" id="MOOB01000010">
    <property type="protein sequence ID" value="OQE91208.1"/>
    <property type="molecule type" value="Genomic_DNA"/>
</dbReference>
<accession>A0A1V6YVA5</accession>
<organism evidence="1 2">
    <name type="scientific">Penicillium nalgiovense</name>
    <dbReference type="NCBI Taxonomy" id="60175"/>
    <lineage>
        <taxon>Eukaryota</taxon>
        <taxon>Fungi</taxon>
        <taxon>Dikarya</taxon>
        <taxon>Ascomycota</taxon>
        <taxon>Pezizomycotina</taxon>
        <taxon>Eurotiomycetes</taxon>
        <taxon>Eurotiomycetidae</taxon>
        <taxon>Eurotiales</taxon>
        <taxon>Aspergillaceae</taxon>
        <taxon>Penicillium</taxon>
    </lineage>
</organism>
<proteinExistence type="predicted"/>
<dbReference type="AlphaFoldDB" id="A0A1V6YVA5"/>
<comment type="caution">
    <text evidence="1">The sequence shown here is derived from an EMBL/GenBank/DDBJ whole genome shotgun (WGS) entry which is preliminary data.</text>
</comment>
<keyword evidence="2" id="KW-1185">Reference proteome</keyword>
<evidence type="ECO:0000313" key="1">
    <source>
        <dbReference type="EMBL" id="OQE91208.1"/>
    </source>
</evidence>
<name>A0A1V6YVA5_PENNA</name>
<sequence length="107" mass="12064">MSLLGSQRPTSDVDILVSSSKDITSLVSLLAADEASSNENGQRTFEQASPHCLPLKEVKIPEPDYSLAMKARCFYLREDNENGHKKRESDIMDIRFSAIRCFKNRTL</sequence>
<reference evidence="2" key="1">
    <citation type="journal article" date="2017" name="Nat. Microbiol.">
        <title>Global analysis of biosynthetic gene clusters reveals vast potential of secondary metabolite production in Penicillium species.</title>
        <authorList>
            <person name="Nielsen J.C."/>
            <person name="Grijseels S."/>
            <person name="Prigent S."/>
            <person name="Ji B."/>
            <person name="Dainat J."/>
            <person name="Nielsen K.F."/>
            <person name="Frisvad J.C."/>
            <person name="Workman M."/>
            <person name="Nielsen J."/>
        </authorList>
    </citation>
    <scope>NUCLEOTIDE SEQUENCE [LARGE SCALE GENOMIC DNA]</scope>
    <source>
        <strain evidence="2">IBT 13039</strain>
    </source>
</reference>
<evidence type="ECO:0000313" key="2">
    <source>
        <dbReference type="Proteomes" id="UP000191691"/>
    </source>
</evidence>
<protein>
    <submittedName>
        <fullName evidence="1">Uncharacterized protein</fullName>
    </submittedName>
</protein>
<gene>
    <name evidence="1" type="ORF">PENNAL_c0010G09845</name>
</gene>
<dbReference type="Proteomes" id="UP000191691">
    <property type="component" value="Unassembled WGS sequence"/>
</dbReference>